<dbReference type="InterPro" id="IPR015943">
    <property type="entry name" value="WD40/YVTN_repeat-like_dom_sf"/>
</dbReference>
<dbReference type="Pfam" id="PF00400">
    <property type="entry name" value="WD40"/>
    <property type="match status" value="1"/>
</dbReference>
<evidence type="ECO:0000313" key="2">
    <source>
        <dbReference type="EMBL" id="KAK9417533.1"/>
    </source>
</evidence>
<dbReference type="InterPro" id="IPR001680">
    <property type="entry name" value="WD40_rpt"/>
</dbReference>
<dbReference type="InterPro" id="IPR036322">
    <property type="entry name" value="WD40_repeat_dom_sf"/>
</dbReference>
<feature type="region of interest" description="Disordered" evidence="1">
    <location>
        <begin position="795"/>
        <end position="896"/>
    </location>
</feature>
<accession>A0ABR2US99</accession>
<feature type="compositionally biased region" description="Polar residues" evidence="1">
    <location>
        <begin position="1"/>
        <end position="18"/>
    </location>
</feature>
<name>A0ABR2US99_9PEZI</name>
<reference evidence="2 3" key="1">
    <citation type="journal article" date="2024" name="J. Plant Pathol.">
        <title>Sequence and assembly of the genome of Seiridium unicorne, isolate CBS 538.82, causal agent of cypress canker disease.</title>
        <authorList>
            <person name="Scali E."/>
            <person name="Rocca G.D."/>
            <person name="Danti R."/>
            <person name="Garbelotto M."/>
            <person name="Barberini S."/>
            <person name="Baroncelli R."/>
            <person name="Emiliani G."/>
        </authorList>
    </citation>
    <scope>NUCLEOTIDE SEQUENCE [LARGE SCALE GENOMIC DNA]</scope>
    <source>
        <strain evidence="2 3">BM-138-508</strain>
    </source>
</reference>
<dbReference type="Gene3D" id="2.130.10.10">
    <property type="entry name" value="YVTN repeat-like/Quinoprotein amine dehydrogenase"/>
    <property type="match status" value="3"/>
</dbReference>
<dbReference type="PANTHER" id="PTHR45589:SF1">
    <property type="entry name" value="WD REPEAT DOMAIN 62, ISOFORM G"/>
    <property type="match status" value="1"/>
</dbReference>
<dbReference type="EMBL" id="JARVKF010000397">
    <property type="protein sequence ID" value="KAK9417533.1"/>
    <property type="molecule type" value="Genomic_DNA"/>
</dbReference>
<keyword evidence="3" id="KW-1185">Reference proteome</keyword>
<feature type="compositionally biased region" description="Polar residues" evidence="1">
    <location>
        <begin position="93"/>
        <end position="111"/>
    </location>
</feature>
<feature type="compositionally biased region" description="Polar residues" evidence="1">
    <location>
        <begin position="885"/>
        <end position="896"/>
    </location>
</feature>
<dbReference type="SUPFAM" id="SSF50978">
    <property type="entry name" value="WD40 repeat-like"/>
    <property type="match status" value="2"/>
</dbReference>
<organism evidence="2 3">
    <name type="scientific">Seiridium unicorne</name>
    <dbReference type="NCBI Taxonomy" id="138068"/>
    <lineage>
        <taxon>Eukaryota</taxon>
        <taxon>Fungi</taxon>
        <taxon>Dikarya</taxon>
        <taxon>Ascomycota</taxon>
        <taxon>Pezizomycotina</taxon>
        <taxon>Sordariomycetes</taxon>
        <taxon>Xylariomycetidae</taxon>
        <taxon>Amphisphaeriales</taxon>
        <taxon>Sporocadaceae</taxon>
        <taxon>Seiridium</taxon>
    </lineage>
</organism>
<feature type="compositionally biased region" description="Low complexity" evidence="1">
    <location>
        <begin position="854"/>
        <end position="866"/>
    </location>
</feature>
<proteinExistence type="predicted"/>
<feature type="region of interest" description="Disordered" evidence="1">
    <location>
        <begin position="1"/>
        <end position="37"/>
    </location>
</feature>
<feature type="compositionally biased region" description="Polar residues" evidence="1">
    <location>
        <begin position="826"/>
        <end position="845"/>
    </location>
</feature>
<feature type="region of interest" description="Disordered" evidence="1">
    <location>
        <begin position="270"/>
        <end position="293"/>
    </location>
</feature>
<feature type="region of interest" description="Disordered" evidence="1">
    <location>
        <begin position="977"/>
        <end position="1014"/>
    </location>
</feature>
<gene>
    <name evidence="2" type="ORF">SUNI508_08684</name>
</gene>
<dbReference type="PANTHER" id="PTHR45589">
    <property type="entry name" value="WD REPEAT DOMAIN 62, ISOFORM G"/>
    <property type="match status" value="1"/>
</dbReference>
<sequence>MSSTPSNRLRLTPSNSPFLQRPARTPHRGRPVPDPRLSLKRVIGTTCASPTGFDTCQSSFAYIAGGAVVVVDVDGEKYNQRFYRARPTAVPVYNTSNQPHAQSTPTSTPKANDSRNRVSIPPRESSYGASDWAESPNSKTWTSRERIKAATCLSLSQDGKFLAVGETGYAPRVLIFGLQDGPSDRPLVSISEHLYGVNAVAWSPNTKFLASLGSANDGFLYLWKIDPRTGAAKLYQQNRCVSYVRDMIWMGNNLITLGVRHVKVWRVEEPHTPSPTKQRFGSDLNSPSQPQKTLPGRNTLLGELIEATFSCAVALDDTRAIICTESGDVCLLDDKGKQMKLTKVLEVGFVTTSIAIRDRAIHIGGKSGDFATLDLDLFLEGKSDCTLTTSTTSSGFLALGFLPENFVTVDNDHSIDIWNASYVPGRSDATHTRTHIPGNGDAMQGAGALQPNESKIGFYTWSGSGSIKLWDTDGNIQESLEIPLENAHFQNESEPVNQMTAVTATQKADYFVTGDKLGILKVTDAKTKECIFETKAHSSDCQNVTAFEDDSRFFIASSGRDRTAQLFHRTSDGQFELFQTLEFAAKVVQVIIPSPDKVITCALDRSLQVHEIVSKESEPDELAAFPVRSLPLKASPTSMVMAPDGKSIIVSLLDRSVCIYDIETGKLSTSFKCADETGVESVVLDSLICRPATEKEPAFLLGLSNTDKSIRVYDASTGSFLDREWGHTEAITGVTLVQETGGCKKIVSVGSDGTIMIWRLDLQEQLTGSVSRDPSPVKDALTAVRAPLRRVLSKADLAEFQRPSSASGRRSPRSPPRTLSKRRSLFNLNSSGPLRTPTSTLQLSPSAIEEGTPTRRTSTGSRTSSPPVSPKSRSARRPSLPALNKTKSNSSLRGSMNLTMATEQICRNLRSYRKKLDTGGESISENVLAELDQELRLTSLALGDRAKQSRELGNSLLDGILDQYSARLASMLDEKLRLNSQSSGREGTGSPEDNNRPVSSGAGSLSTTDSNYSQ</sequence>
<feature type="compositionally biased region" description="Polar residues" evidence="1">
    <location>
        <begin position="996"/>
        <end position="1014"/>
    </location>
</feature>
<dbReference type="InterPro" id="IPR052779">
    <property type="entry name" value="WDR62"/>
</dbReference>
<evidence type="ECO:0000313" key="3">
    <source>
        <dbReference type="Proteomes" id="UP001408356"/>
    </source>
</evidence>
<dbReference type="SMART" id="SM00320">
    <property type="entry name" value="WD40"/>
    <property type="match status" value="6"/>
</dbReference>
<feature type="compositionally biased region" description="Polar residues" evidence="1">
    <location>
        <begin position="274"/>
        <end position="292"/>
    </location>
</feature>
<feature type="region of interest" description="Disordered" evidence="1">
    <location>
        <begin position="90"/>
        <end position="140"/>
    </location>
</feature>
<protein>
    <submittedName>
        <fullName evidence="2">WD40-repeat-containing domain protein</fullName>
    </submittedName>
</protein>
<dbReference type="Proteomes" id="UP001408356">
    <property type="component" value="Unassembled WGS sequence"/>
</dbReference>
<evidence type="ECO:0000256" key="1">
    <source>
        <dbReference type="SAM" id="MobiDB-lite"/>
    </source>
</evidence>
<comment type="caution">
    <text evidence="2">The sequence shown here is derived from an EMBL/GenBank/DDBJ whole genome shotgun (WGS) entry which is preliminary data.</text>
</comment>